<gene>
    <name evidence="1" type="ORF">GPUH_LOCUS19272</name>
</gene>
<sequence>MGEIYVTLVGKQPECFAALHANTDGAARMGRTSGEGRCHTVSCRPVGRPCIVVRVKLGSQQILRALRFEDEEVLDISPKVRQVELTFAQFKEAVLSAPDLEKNEDYQRVKLLDLRRQFGLKNNLISLYRDGKRFFH</sequence>
<dbReference type="AlphaFoldDB" id="A0A183EE80"/>
<keyword evidence="2" id="KW-1185">Reference proteome</keyword>
<evidence type="ECO:0000313" key="3">
    <source>
        <dbReference type="WBParaSite" id="GPUH_0001929601-mRNA-1"/>
    </source>
</evidence>
<organism evidence="3">
    <name type="scientific">Gongylonema pulchrum</name>
    <dbReference type="NCBI Taxonomy" id="637853"/>
    <lineage>
        <taxon>Eukaryota</taxon>
        <taxon>Metazoa</taxon>
        <taxon>Ecdysozoa</taxon>
        <taxon>Nematoda</taxon>
        <taxon>Chromadorea</taxon>
        <taxon>Rhabditida</taxon>
        <taxon>Spirurina</taxon>
        <taxon>Spiruromorpha</taxon>
        <taxon>Spiruroidea</taxon>
        <taxon>Gongylonematidae</taxon>
        <taxon>Gongylonema</taxon>
    </lineage>
</organism>
<dbReference type="OrthoDB" id="5817587at2759"/>
<evidence type="ECO:0000313" key="1">
    <source>
        <dbReference type="EMBL" id="VDN33502.1"/>
    </source>
</evidence>
<reference evidence="3" key="1">
    <citation type="submission" date="2016-06" db="UniProtKB">
        <authorList>
            <consortium name="WormBaseParasite"/>
        </authorList>
    </citation>
    <scope>IDENTIFICATION</scope>
</reference>
<dbReference type="WBParaSite" id="GPUH_0001929601-mRNA-1">
    <property type="protein sequence ID" value="GPUH_0001929601-mRNA-1"/>
    <property type="gene ID" value="GPUH_0001929601"/>
</dbReference>
<name>A0A183EE80_9BILA</name>
<reference evidence="1 2" key="2">
    <citation type="submission" date="2018-11" db="EMBL/GenBank/DDBJ databases">
        <authorList>
            <consortium name="Pathogen Informatics"/>
        </authorList>
    </citation>
    <scope>NUCLEOTIDE SEQUENCE [LARGE SCALE GENOMIC DNA]</scope>
</reference>
<protein>
    <submittedName>
        <fullName evidence="3">Transposase</fullName>
    </submittedName>
</protein>
<dbReference type="EMBL" id="UYRT01088229">
    <property type="protein sequence ID" value="VDN33502.1"/>
    <property type="molecule type" value="Genomic_DNA"/>
</dbReference>
<accession>A0A183EE80</accession>
<dbReference type="Proteomes" id="UP000271098">
    <property type="component" value="Unassembled WGS sequence"/>
</dbReference>
<proteinExistence type="predicted"/>
<evidence type="ECO:0000313" key="2">
    <source>
        <dbReference type="Proteomes" id="UP000271098"/>
    </source>
</evidence>